<dbReference type="InterPro" id="IPR045379">
    <property type="entry name" value="Crinkler_N"/>
</dbReference>
<dbReference type="VEuPathDB" id="FungiDB:RhiirFUN_014180"/>
<dbReference type="PANTHER" id="PTHR33129">
    <property type="entry name" value="PROTEIN KINASE DOMAIN-CONTAINING PROTEIN-RELATED"/>
    <property type="match status" value="1"/>
</dbReference>
<comment type="caution">
    <text evidence="5">The sequence shown here is derived from an EMBL/GenBank/DDBJ whole genome shotgun (WGS) entry which is preliminary data.</text>
</comment>
<keyword evidence="3" id="KW-0964">Secreted</keyword>
<evidence type="ECO:0000259" key="4">
    <source>
        <dbReference type="Pfam" id="PF20147"/>
    </source>
</evidence>
<protein>
    <recommendedName>
        <fullName evidence="4">Crinkler effector protein N-terminal domain-containing protein</fullName>
    </recommendedName>
</protein>
<feature type="domain" description="Crinkler effector protein N-terminal" evidence="4">
    <location>
        <begin position="33"/>
        <end position="132"/>
    </location>
</feature>
<reference evidence="5 6" key="2">
    <citation type="journal article" date="2018" name="New Phytol.">
        <title>High intraspecific genome diversity in the model arbuscular mycorrhizal symbiont Rhizophagus irregularis.</title>
        <authorList>
            <person name="Chen E.C.H."/>
            <person name="Morin E."/>
            <person name="Beaudet D."/>
            <person name="Noel J."/>
            <person name="Yildirir G."/>
            <person name="Ndikumana S."/>
            <person name="Charron P."/>
            <person name="St-Onge C."/>
            <person name="Giorgi J."/>
            <person name="Kruger M."/>
            <person name="Marton T."/>
            <person name="Ropars J."/>
            <person name="Grigoriev I.V."/>
            <person name="Hainaut M."/>
            <person name="Henrissat B."/>
            <person name="Roux C."/>
            <person name="Martin F."/>
            <person name="Corradi N."/>
        </authorList>
    </citation>
    <scope>NUCLEOTIDE SEQUENCE [LARGE SCALE GENOMIC DNA]</scope>
    <source>
        <strain evidence="5 6">DAOM 197198</strain>
    </source>
</reference>
<gene>
    <name evidence="5" type="ORF">GLOIN_2v1764157</name>
</gene>
<proteinExistence type="predicted"/>
<evidence type="ECO:0000256" key="1">
    <source>
        <dbReference type="ARBA" id="ARBA00004340"/>
    </source>
</evidence>
<organism evidence="5 6">
    <name type="scientific">Rhizophagus irregularis (strain DAOM 181602 / DAOM 197198 / MUCL 43194)</name>
    <name type="common">Arbuscular mycorrhizal fungus</name>
    <name type="synonym">Glomus intraradices</name>
    <dbReference type="NCBI Taxonomy" id="747089"/>
    <lineage>
        <taxon>Eukaryota</taxon>
        <taxon>Fungi</taxon>
        <taxon>Fungi incertae sedis</taxon>
        <taxon>Mucoromycota</taxon>
        <taxon>Glomeromycotina</taxon>
        <taxon>Glomeromycetes</taxon>
        <taxon>Glomerales</taxon>
        <taxon>Glomeraceae</taxon>
        <taxon>Rhizophagus</taxon>
    </lineage>
</organism>
<reference evidence="5 6" key="1">
    <citation type="journal article" date="2013" name="Proc. Natl. Acad. Sci. U.S.A.">
        <title>Genome of an arbuscular mycorrhizal fungus provides insight into the oldest plant symbiosis.</title>
        <authorList>
            <person name="Tisserant E."/>
            <person name="Malbreil M."/>
            <person name="Kuo A."/>
            <person name="Kohler A."/>
            <person name="Symeonidi A."/>
            <person name="Balestrini R."/>
            <person name="Charron P."/>
            <person name="Duensing N."/>
            <person name="Frei Dit Frey N."/>
            <person name="Gianinazzi-Pearson V."/>
            <person name="Gilbert L.B."/>
            <person name="Handa Y."/>
            <person name="Herr J.R."/>
            <person name="Hijri M."/>
            <person name="Koul R."/>
            <person name="Kawaguchi M."/>
            <person name="Krajinski F."/>
            <person name="Lammers P.J."/>
            <person name="Masclaux F.G."/>
            <person name="Murat C."/>
            <person name="Morin E."/>
            <person name="Ndikumana S."/>
            <person name="Pagni M."/>
            <person name="Petitpierre D."/>
            <person name="Requena N."/>
            <person name="Rosikiewicz P."/>
            <person name="Riley R."/>
            <person name="Saito K."/>
            <person name="San Clemente H."/>
            <person name="Shapiro H."/>
            <person name="van Tuinen D."/>
            <person name="Becard G."/>
            <person name="Bonfante P."/>
            <person name="Paszkowski U."/>
            <person name="Shachar-Hill Y.Y."/>
            <person name="Tuskan G.A."/>
            <person name="Young P.W."/>
            <person name="Sanders I.R."/>
            <person name="Henrissat B."/>
            <person name="Rensing S.A."/>
            <person name="Grigoriev I.V."/>
            <person name="Corradi N."/>
            <person name="Roux C."/>
            <person name="Martin F."/>
        </authorList>
    </citation>
    <scope>NUCLEOTIDE SEQUENCE [LARGE SCALE GENOMIC DNA]</scope>
    <source>
        <strain evidence="5 6">DAOM 197198</strain>
    </source>
</reference>
<dbReference type="InterPro" id="IPR052980">
    <property type="entry name" value="Crinkler_effector"/>
</dbReference>
<dbReference type="EMBL" id="AUPC02000016">
    <property type="protein sequence ID" value="POG80604.1"/>
    <property type="molecule type" value="Genomic_DNA"/>
</dbReference>
<evidence type="ECO:0000256" key="3">
    <source>
        <dbReference type="ARBA" id="ARBA00022525"/>
    </source>
</evidence>
<dbReference type="PANTHER" id="PTHR33129:SF1">
    <property type="entry name" value="ATP-BINDING PROTEIN"/>
    <property type="match status" value="1"/>
</dbReference>
<accession>A0A2P4QSH5</accession>
<dbReference type="Proteomes" id="UP000018888">
    <property type="component" value="Unassembled WGS sequence"/>
</dbReference>
<evidence type="ECO:0000256" key="2">
    <source>
        <dbReference type="ARBA" id="ARBA00004613"/>
    </source>
</evidence>
<dbReference type="Pfam" id="PF20147">
    <property type="entry name" value="Crinkler"/>
    <property type="match status" value="1"/>
</dbReference>
<keyword evidence="6" id="KW-1185">Reference proteome</keyword>
<evidence type="ECO:0000313" key="5">
    <source>
        <dbReference type="EMBL" id="POG80604.1"/>
    </source>
</evidence>
<evidence type="ECO:0000313" key="6">
    <source>
        <dbReference type="Proteomes" id="UP000018888"/>
    </source>
</evidence>
<comment type="subcellular location">
    <subcellularLocation>
        <location evidence="1">Host cell</location>
    </subcellularLocation>
    <subcellularLocation>
        <location evidence="2">Secreted</location>
    </subcellularLocation>
</comment>
<dbReference type="AlphaFoldDB" id="A0A2P4QSH5"/>
<name>A0A2P4QSH5_RHIID</name>
<dbReference type="GO" id="GO:0043657">
    <property type="term" value="C:host cell"/>
    <property type="evidence" value="ECO:0007669"/>
    <property type="project" value="UniProtKB-SubCell"/>
</dbReference>
<sequence>MNQSNGSSVQTEIFPSENIRSYTRYTKRYTDIMLGCFVVGKDKVFIIETDRIKTISQLRNSIKVYKKNVFKTFDANQITLWKVDIPVMKKLKINTDTNIAQNFGAVKLKEDFDTIEEYFGTNPTAKHIHVIVYLLLPDTTVQIILKLPDHINTDIYSSEPYSKYMRVEGNEIVLGEHIMLNLHNELILDNGEPMADNITMNSVENNELILDNDEPMTNNITMDSMIEEIENDRAISEKKDDRKKGCIIIGSPDISKTHFSSKNMDVIKYPQGLGGEFPINSFYITDSVIPSLCTTKFTFLVTVPKNDLWHEFAKHCVWKYYAPIWIDWEIWNVWEWDKRDYKHKIPKEQCDAYMYLRNDGGDLKDNSSGKAIHIYPSSDFKNKQYVIALKEILKALYDHYAKNTKDIIINVIKNFAKTGPLAGKLFELLAHDILQKGGKFKVRRLTKDINEDSEKLPVEELTLKGLTHKQFRKIDEISSECYNISDSPNFKSIDSIAPDCDGTHYLYQMTIADKHSIKVKSLSELESKINDYQLINLYFVVPNINDLFDDFCEQKYVTTADTEYIGWDYTTSWIKQNLTQYVLKINLSDF</sequence>
<dbReference type="GO" id="GO:0005576">
    <property type="term" value="C:extracellular region"/>
    <property type="evidence" value="ECO:0007669"/>
    <property type="project" value="UniProtKB-SubCell"/>
</dbReference>